<proteinExistence type="predicted"/>
<name>A0A0A9CMP0_ARUDO</name>
<sequence length="72" mass="8309">MKFCVSFLKNGYPKLVLFSTSSKCWFPWRLAGDPIINNHGYPLTLNAESDSVNPFFVVLRSDYNFRYTGHLS</sequence>
<reference evidence="1" key="1">
    <citation type="submission" date="2014-09" db="EMBL/GenBank/DDBJ databases">
        <authorList>
            <person name="Magalhaes I.L.F."/>
            <person name="Oliveira U."/>
            <person name="Santos F.R."/>
            <person name="Vidigal T.H.D.A."/>
            <person name="Brescovit A.D."/>
            <person name="Santos A.J."/>
        </authorList>
    </citation>
    <scope>NUCLEOTIDE SEQUENCE</scope>
    <source>
        <tissue evidence="1">Shoot tissue taken approximately 20 cm above the soil surface</tissue>
    </source>
</reference>
<protein>
    <submittedName>
        <fullName evidence="1">Uncharacterized protein</fullName>
    </submittedName>
</protein>
<evidence type="ECO:0000313" key="1">
    <source>
        <dbReference type="EMBL" id="JAD75703.1"/>
    </source>
</evidence>
<dbReference type="AlphaFoldDB" id="A0A0A9CMP0"/>
<organism evidence="1">
    <name type="scientific">Arundo donax</name>
    <name type="common">Giant reed</name>
    <name type="synonym">Donax arundinaceus</name>
    <dbReference type="NCBI Taxonomy" id="35708"/>
    <lineage>
        <taxon>Eukaryota</taxon>
        <taxon>Viridiplantae</taxon>
        <taxon>Streptophyta</taxon>
        <taxon>Embryophyta</taxon>
        <taxon>Tracheophyta</taxon>
        <taxon>Spermatophyta</taxon>
        <taxon>Magnoliopsida</taxon>
        <taxon>Liliopsida</taxon>
        <taxon>Poales</taxon>
        <taxon>Poaceae</taxon>
        <taxon>PACMAD clade</taxon>
        <taxon>Arundinoideae</taxon>
        <taxon>Arundineae</taxon>
        <taxon>Arundo</taxon>
    </lineage>
</organism>
<dbReference type="EMBL" id="GBRH01222192">
    <property type="protein sequence ID" value="JAD75703.1"/>
    <property type="molecule type" value="Transcribed_RNA"/>
</dbReference>
<reference evidence="1" key="2">
    <citation type="journal article" date="2015" name="Data Brief">
        <title>Shoot transcriptome of the giant reed, Arundo donax.</title>
        <authorList>
            <person name="Barrero R.A."/>
            <person name="Guerrero F.D."/>
            <person name="Moolhuijzen P."/>
            <person name="Goolsby J.A."/>
            <person name="Tidwell J."/>
            <person name="Bellgard S.E."/>
            <person name="Bellgard M.I."/>
        </authorList>
    </citation>
    <scope>NUCLEOTIDE SEQUENCE</scope>
    <source>
        <tissue evidence="1">Shoot tissue taken approximately 20 cm above the soil surface</tissue>
    </source>
</reference>
<accession>A0A0A9CMP0</accession>